<dbReference type="GO" id="GO:0044231">
    <property type="term" value="C:host cell presynaptic membrane"/>
    <property type="evidence" value="ECO:0007669"/>
    <property type="project" value="UniProtKB-KW"/>
</dbReference>
<dbReference type="GO" id="GO:0005819">
    <property type="term" value="C:spindle"/>
    <property type="evidence" value="ECO:0007669"/>
    <property type="project" value="TreeGrafter"/>
</dbReference>
<dbReference type="CDD" id="cd00063">
    <property type="entry name" value="FN3"/>
    <property type="match status" value="1"/>
</dbReference>
<dbReference type="Gene3D" id="2.60.40.10">
    <property type="entry name" value="Immunoglobulins"/>
    <property type="match status" value="1"/>
</dbReference>
<dbReference type="InterPro" id="IPR002110">
    <property type="entry name" value="Ankyrin_rpt"/>
</dbReference>
<evidence type="ECO:0000259" key="9">
    <source>
        <dbReference type="PROSITE" id="PS50853"/>
    </source>
</evidence>
<feature type="compositionally biased region" description="Polar residues" evidence="7">
    <location>
        <begin position="297"/>
        <end position="306"/>
    </location>
</feature>
<dbReference type="PROSITE" id="PS50853">
    <property type="entry name" value="FN3"/>
    <property type="match status" value="1"/>
</dbReference>
<dbReference type="GO" id="GO:0006887">
    <property type="term" value="P:exocytosis"/>
    <property type="evidence" value="ECO:0007669"/>
    <property type="project" value="UniProtKB-KW"/>
</dbReference>
<feature type="region of interest" description="Disordered" evidence="7">
    <location>
        <begin position="81"/>
        <end position="104"/>
    </location>
</feature>
<feature type="region of interest" description="Disordered" evidence="7">
    <location>
        <begin position="1201"/>
        <end position="1250"/>
    </location>
</feature>
<keyword evidence="5" id="KW-1053">Target membrane</keyword>
<dbReference type="SMART" id="SM00060">
    <property type="entry name" value="FN3"/>
    <property type="match status" value="1"/>
</dbReference>
<dbReference type="GO" id="GO:0061172">
    <property type="term" value="P:regulation of establishment of bipolar cell polarity"/>
    <property type="evidence" value="ECO:0007669"/>
    <property type="project" value="TreeGrafter"/>
</dbReference>
<evidence type="ECO:0000256" key="6">
    <source>
        <dbReference type="PROSITE-ProRule" id="PRU00023"/>
    </source>
</evidence>
<dbReference type="InterPro" id="IPR000159">
    <property type="entry name" value="RA_dom"/>
</dbReference>
<sequence>MLEWTPSSIIMMDKAFRRRKSGPPCVSYPLWPVGKGPVRIIVDAPTQTTRRASRWARRGSEASVVVLSKVVRRGKAFCRSLTPEPRLSGSESPEPEPWHGSAFSYVPGPRAKSLSPAKRVSRVNGAFNGSGDHSLGSTDDELDESPPSLSRCQLLVEDEDGVRVSPSPSPRHSLSSAGSGASQGSTRGDGGSSKKQEQGGVGGGLAKLARLLMQKEKAPGERSPSASSTLLSPPGPASSTSSVFDPATGFPGVPSTPLRRSASIDSLLDATAAAAAAAAHHHQASCLAANGQADEASFQTTPTSGLMSRPGALPNSPSVPSRLAKGVPGLRQSSVELLLDGFSLSKSERKKLEKLNKFNIDLQALFAAVEHHHIERARSILETSDVDVNSVNTDGFTALDVAVLTGEASLARLLQSRGASESPRFPTSEARATQLSALLREAHRCVDDLAGCVASASANQGSLSNALLKEKERQLSLWKRRLELISEMKAGFDELRPPDPPSRVTLEVVGTQSLRVRFCEPPLAAVQARAFVTKYRVEWCEREDFSQGVGSKELTDVQFLEYVIRDLEKGTPYFVRVAAGNAKGFSAYQTSWPPCARPSSWRDVEDCSPRWTGRIDRLDSLFLQVMESRPLHGGSEIQKMNTSASMGTATALGGSGELCDTTPMQQRRQMRKSIRQLFAAAPKFQRTLKRGVYLACLFYNEDRILVTTEETLPILEVDDCYPASFQTDFHWLMKVACTWDDVKTLRLDMEKSHSSSNVHFRSKLLQTVEQMQSALGVQDLGQVYYKPLRDYEGTAVVCVVKYVSEPKTVSALSVRWIPLAKIQRRMPSVSDGGELPSASEMLVSSIQEMITYNQTSSKPLPRGLYLGYLKLKSSMDLISVLVPYRNPNVLPHCRIRDNPHVSREEWQWLKSLGDLSQSPPSSDELRPDDASSGTPDAGGELSSERRPQPDESQLRFQRAVSAAARSLFAQLEVPPELYDAHRLYDAEVVELAEGVSFLLVLPAVESVCSVPGQRDELTSRADCLALPVQVFEVVHLSTYQAPLIARYARVSAMLETDTVLAQHANREAFSAPEVAAARSRLTQLQDFQAQLEQTWRGMRWIMDALSFARDRSLNGGLPMSAVWTTPGSTAPSPTSSSPTRRRQTQPTIVPPATMSAQARRVSRVDDLIDAKLFLTVGGVNAAGTPGGAPVEIRRCASASRLALERPQDDMDDIEETSSTEDRDVPTGNVSFDINDEDEYDEESAEDTLTSSAAMAPSVLRVYAAYESGLPPGTSIKLHVTPETTAREVVELVVRQLNTAVVAKGRTGPLYGDERLADFCLVAVVGSRERCLSADFQPLRLQNPWTKGRLFVRLRNSEET</sequence>
<dbReference type="InterPro" id="IPR036116">
    <property type="entry name" value="FN3_sf"/>
</dbReference>
<dbReference type="Pfam" id="PF00041">
    <property type="entry name" value="fn3"/>
    <property type="match status" value="1"/>
</dbReference>
<keyword evidence="5" id="KW-0472">Membrane</keyword>
<feature type="compositionally biased region" description="Acidic residues" evidence="7">
    <location>
        <begin position="1209"/>
        <end position="1218"/>
    </location>
</feature>
<proteinExistence type="predicted"/>
<comment type="subcellular location">
    <subcellularLocation>
        <location evidence="1">Target cell membrane</location>
    </subcellularLocation>
</comment>
<dbReference type="EMBL" id="GFPF01006031">
    <property type="protein sequence ID" value="MAA17177.1"/>
    <property type="molecule type" value="Transcribed_RNA"/>
</dbReference>
<accession>A0A224YHM5</accession>
<feature type="repeat" description="ANK" evidence="6">
    <location>
        <begin position="394"/>
        <end position="420"/>
    </location>
</feature>
<keyword evidence="4" id="KW-0638">Presynaptic neurotoxin</keyword>
<evidence type="ECO:0000256" key="3">
    <source>
        <dbReference type="ARBA" id="ARBA00022537"/>
    </source>
</evidence>
<evidence type="ECO:0000256" key="2">
    <source>
        <dbReference type="ARBA" id="ARBA00022483"/>
    </source>
</evidence>
<evidence type="ECO:0000256" key="4">
    <source>
        <dbReference type="ARBA" id="ARBA00023028"/>
    </source>
</evidence>
<dbReference type="Pfam" id="PF13637">
    <property type="entry name" value="Ank_4"/>
    <property type="match status" value="1"/>
</dbReference>
<dbReference type="PROSITE" id="PS50297">
    <property type="entry name" value="ANK_REP_REGION"/>
    <property type="match status" value="1"/>
</dbReference>
<evidence type="ECO:0000259" key="8">
    <source>
        <dbReference type="PROSITE" id="PS50200"/>
    </source>
</evidence>
<keyword evidence="4" id="KW-0800">Toxin</keyword>
<dbReference type="SUPFAM" id="SSF49265">
    <property type="entry name" value="Fibronectin type III"/>
    <property type="match status" value="1"/>
</dbReference>
<feature type="region of interest" description="Disordered" evidence="7">
    <location>
        <begin position="297"/>
        <end position="320"/>
    </location>
</feature>
<dbReference type="CDD" id="cd17117">
    <property type="entry name" value="RA_ANKFN1_like"/>
    <property type="match status" value="1"/>
</dbReference>
<feature type="region of interest" description="Disordered" evidence="7">
    <location>
        <begin position="122"/>
        <end position="202"/>
    </location>
</feature>
<dbReference type="InterPro" id="IPR013783">
    <property type="entry name" value="Ig-like_fold"/>
</dbReference>
<name>A0A224YHM5_9ACAR</name>
<evidence type="ECO:0000313" key="10">
    <source>
        <dbReference type="EMBL" id="MAA17177.1"/>
    </source>
</evidence>
<dbReference type="InterPro" id="IPR036770">
    <property type="entry name" value="Ankyrin_rpt-contain_sf"/>
</dbReference>
<feature type="compositionally biased region" description="Low complexity" evidence="7">
    <location>
        <begin position="170"/>
        <end position="185"/>
    </location>
</feature>
<dbReference type="PROSITE" id="PS50088">
    <property type="entry name" value="ANK_REPEAT"/>
    <property type="match status" value="1"/>
</dbReference>
<dbReference type="Gene3D" id="3.10.20.90">
    <property type="entry name" value="Phosphatidylinositol 3-kinase Catalytic Subunit, Chain A, domain 1"/>
    <property type="match status" value="1"/>
</dbReference>
<dbReference type="SUPFAM" id="SSF48403">
    <property type="entry name" value="Ankyrin repeat"/>
    <property type="match status" value="1"/>
</dbReference>
<evidence type="ECO:0000256" key="1">
    <source>
        <dbReference type="ARBA" id="ARBA00004175"/>
    </source>
</evidence>
<feature type="compositionally biased region" description="Low complexity" evidence="7">
    <location>
        <begin position="223"/>
        <end position="242"/>
    </location>
</feature>
<protein>
    <submittedName>
        <fullName evidence="10">Ankyrin repeat containing protein</fullName>
    </submittedName>
</protein>
<reference evidence="10" key="1">
    <citation type="journal article" date="2017" name="Parasit. Vectors">
        <title>Sialotranscriptomics of Rhipicephalus zambeziensis reveals intricate expression profiles of secretory proteins and suggests tight temporal transcriptional regulation during blood-feeding.</title>
        <authorList>
            <person name="de Castro M.H."/>
            <person name="de Klerk D."/>
            <person name="Pienaar R."/>
            <person name="Rees D.J.G."/>
            <person name="Mans B.J."/>
        </authorList>
    </citation>
    <scope>NUCLEOTIDE SEQUENCE</scope>
    <source>
        <tissue evidence="10">Salivary glands</tissue>
    </source>
</reference>
<dbReference type="InterPro" id="IPR039269">
    <property type="entry name" value="ANKFN1"/>
</dbReference>
<keyword evidence="6" id="KW-0040">ANK repeat</keyword>
<feature type="domain" description="Fibronectin type-III" evidence="9">
    <location>
        <begin position="500"/>
        <end position="599"/>
    </location>
</feature>
<dbReference type="PANTHER" id="PTHR21437">
    <property type="entry name" value="WIDE AWAKE"/>
    <property type="match status" value="1"/>
</dbReference>
<dbReference type="GO" id="GO:0044218">
    <property type="term" value="C:other organism cell membrane"/>
    <property type="evidence" value="ECO:0007669"/>
    <property type="project" value="UniProtKB-KW"/>
</dbReference>
<evidence type="ECO:0000256" key="7">
    <source>
        <dbReference type="SAM" id="MobiDB-lite"/>
    </source>
</evidence>
<dbReference type="GO" id="GO:0000132">
    <property type="term" value="P:establishment of mitotic spindle orientation"/>
    <property type="evidence" value="ECO:0007669"/>
    <property type="project" value="TreeGrafter"/>
</dbReference>
<feature type="region of interest" description="Disordered" evidence="7">
    <location>
        <begin position="913"/>
        <end position="952"/>
    </location>
</feature>
<feature type="region of interest" description="Disordered" evidence="7">
    <location>
        <begin position="1122"/>
        <end position="1148"/>
    </location>
</feature>
<dbReference type="InterPro" id="IPR003961">
    <property type="entry name" value="FN3_dom"/>
</dbReference>
<feature type="domain" description="Ras-associating" evidence="8">
    <location>
        <begin position="1255"/>
        <end position="1356"/>
    </location>
</feature>
<organism evidence="10">
    <name type="scientific">Rhipicephalus zambeziensis</name>
    <dbReference type="NCBI Taxonomy" id="60191"/>
    <lineage>
        <taxon>Eukaryota</taxon>
        <taxon>Metazoa</taxon>
        <taxon>Ecdysozoa</taxon>
        <taxon>Arthropoda</taxon>
        <taxon>Chelicerata</taxon>
        <taxon>Arachnida</taxon>
        <taxon>Acari</taxon>
        <taxon>Parasitiformes</taxon>
        <taxon>Ixodida</taxon>
        <taxon>Ixodoidea</taxon>
        <taxon>Ixodidae</taxon>
        <taxon>Rhipicephalinae</taxon>
        <taxon>Rhipicephalus</taxon>
        <taxon>Rhipicephalus</taxon>
    </lineage>
</organism>
<feature type="region of interest" description="Disordered" evidence="7">
    <location>
        <begin position="215"/>
        <end position="256"/>
    </location>
</feature>
<feature type="compositionally biased region" description="Acidic residues" evidence="7">
    <location>
        <begin position="1233"/>
        <end position="1245"/>
    </location>
</feature>
<feature type="compositionally biased region" description="Basic and acidic residues" evidence="7">
    <location>
        <begin position="942"/>
        <end position="952"/>
    </location>
</feature>
<keyword evidence="4" id="KW-0528">Neurotoxin</keyword>
<dbReference type="GO" id="GO:0007165">
    <property type="term" value="P:signal transduction"/>
    <property type="evidence" value="ECO:0007669"/>
    <property type="project" value="InterPro"/>
</dbReference>
<evidence type="ECO:0000256" key="5">
    <source>
        <dbReference type="ARBA" id="ARBA00023298"/>
    </source>
</evidence>
<keyword evidence="2" id="KW-0268">Exocytosis</keyword>
<dbReference type="PROSITE" id="PS50200">
    <property type="entry name" value="RA"/>
    <property type="match status" value="1"/>
</dbReference>
<dbReference type="Gene3D" id="1.25.40.20">
    <property type="entry name" value="Ankyrin repeat-containing domain"/>
    <property type="match status" value="1"/>
</dbReference>
<dbReference type="PANTHER" id="PTHR21437:SF1">
    <property type="entry name" value="WIDE AWAKE"/>
    <property type="match status" value="1"/>
</dbReference>
<keyword evidence="3" id="KW-1052">Target cell membrane</keyword>
<dbReference type="SMART" id="SM00314">
    <property type="entry name" value="RA"/>
    <property type="match status" value="1"/>
</dbReference>
<feature type="compositionally biased region" description="Low complexity" evidence="7">
    <location>
        <begin position="1124"/>
        <end position="1148"/>
    </location>
</feature>